<name>A0ABS9MNX7_9BURK</name>
<dbReference type="Gene3D" id="2.40.40.20">
    <property type="match status" value="1"/>
</dbReference>
<dbReference type="InterPro" id="IPR050612">
    <property type="entry name" value="Prok_Mopterin_Oxidored"/>
</dbReference>
<dbReference type="Proteomes" id="UP001297600">
    <property type="component" value="Unassembled WGS sequence"/>
</dbReference>
<dbReference type="Gene3D" id="2.20.25.90">
    <property type="entry name" value="ADC-like domains"/>
    <property type="match status" value="1"/>
</dbReference>
<dbReference type="CDD" id="cd02775">
    <property type="entry name" value="MopB_CT"/>
    <property type="match status" value="1"/>
</dbReference>
<keyword evidence="4" id="KW-0479">Metal-binding</keyword>
<gene>
    <name evidence="12" type="ORF">MAF45_00590</name>
</gene>
<keyword evidence="7" id="KW-0408">Iron</keyword>
<feature type="domain" description="Molybdopterin oxidoreductase" evidence="9">
    <location>
        <begin position="101"/>
        <end position="521"/>
    </location>
</feature>
<feature type="domain" description="Molybdopterin dinucleotide-binding" evidence="10">
    <location>
        <begin position="628"/>
        <end position="726"/>
    </location>
</feature>
<comment type="caution">
    <text evidence="12">The sequence shown here is derived from an EMBL/GenBank/DDBJ whole genome shotgun (WGS) entry which is preliminary data.</text>
</comment>
<sequence>MTDEKKTAAGISRRNLLKTLPVLAAVPGAGTFFLPGRALAKEKSAAGWSICDNCNQMPMCGIRFQRIGNTIVSIESWKEHPQKILCSKGLATLQRLYNPERLLHPLKRTNPKGSRDPGWVRISWEEAYRTISQNFNHIKKDYGADKVMLMCGDPKEPRPAVMRLARYFGTWHYATESSIACRKGTLLAETLVFGQENSGGGCGPQTKSYLVMATNGAWSKPHGWWRMITAAKARGVNIIVVDSRRTKTAELATVHLQPRQGTDAALAAGLCRVLFEEGLYNKAFCDKWVYGVEEYREYCRDFTPQRTEELTGVPAELVVRAARLYAKGPGSYAMTSQSLSHTRNGVNNARALLCVPAILGYIDCPGGALFSVGPKGYIVHDNGLTKDFVDYHWFEEHKKDRLDRDFVPVWNATQVQWNPNMLPEYVKEKKIRAFGGFGVNVMIWPQPQEYARAIRDMEFSFATDYFYRDITHRDMDILLPAAMNFERYAPFGTHGGKVAVRTPVKPMGEAREDWRIALELGSILDTPEHFFNGDPVAACDSILRTWGTDYRTAQRNLPALTSVQSRKQEPYKYEKGLLRPDGRPGFNTPSGKIELSSLVTKKLGFGTIPLYKAPWQPTRDYPIKLINGTRAPYITHSKTRSDCPYLLEIEPMSTVDINPKDAAGRGIREGDRIVIRNPWGEAHARARVSIIVPPGTAGMQYGWRGNQNSQVLIPRQFDPLSGYAPYFETCVQITKEG</sequence>
<dbReference type="EMBL" id="JAKNCT010000001">
    <property type="protein sequence ID" value="MCG5029955.1"/>
    <property type="molecule type" value="Genomic_DNA"/>
</dbReference>
<dbReference type="Pfam" id="PF01568">
    <property type="entry name" value="Molydop_binding"/>
    <property type="match status" value="1"/>
</dbReference>
<protein>
    <submittedName>
        <fullName evidence="12">Molybdopterin-dependent oxidoreductase</fullName>
    </submittedName>
</protein>
<evidence type="ECO:0000256" key="1">
    <source>
        <dbReference type="ARBA" id="ARBA00001942"/>
    </source>
</evidence>
<dbReference type="Gene3D" id="3.40.228.10">
    <property type="entry name" value="Dimethylsulfoxide Reductase, domain 2"/>
    <property type="match status" value="1"/>
</dbReference>
<keyword evidence="13" id="KW-1185">Reference proteome</keyword>
<dbReference type="PANTHER" id="PTHR43742">
    <property type="entry name" value="TRIMETHYLAMINE-N-OXIDE REDUCTASE"/>
    <property type="match status" value="1"/>
</dbReference>
<evidence type="ECO:0000256" key="7">
    <source>
        <dbReference type="ARBA" id="ARBA00023004"/>
    </source>
</evidence>
<proteinExistence type="inferred from homology"/>
<feature type="domain" description="4Fe-4S Mo/W bis-MGD-type" evidence="11">
    <location>
        <begin position="48"/>
        <end position="98"/>
    </location>
</feature>
<comment type="similarity">
    <text evidence="2">Belongs to the prokaryotic molybdopterin-containing oxidoreductase family.</text>
</comment>
<evidence type="ECO:0000256" key="2">
    <source>
        <dbReference type="ARBA" id="ARBA00010312"/>
    </source>
</evidence>
<keyword evidence="5" id="KW-0732">Signal</keyword>
<comment type="cofactor">
    <cofactor evidence="1">
        <name>Mo-bis(molybdopterin guanine dinucleotide)</name>
        <dbReference type="ChEBI" id="CHEBI:60539"/>
    </cofactor>
</comment>
<accession>A0ABS9MNX7</accession>
<dbReference type="InterPro" id="IPR006311">
    <property type="entry name" value="TAT_signal"/>
</dbReference>
<evidence type="ECO:0000256" key="3">
    <source>
        <dbReference type="ARBA" id="ARBA00022505"/>
    </source>
</evidence>
<evidence type="ECO:0000256" key="6">
    <source>
        <dbReference type="ARBA" id="ARBA00023002"/>
    </source>
</evidence>
<dbReference type="PROSITE" id="PS51318">
    <property type="entry name" value="TAT"/>
    <property type="match status" value="1"/>
</dbReference>
<dbReference type="InterPro" id="IPR006656">
    <property type="entry name" value="Mopterin_OxRdtase"/>
</dbReference>
<dbReference type="Gene3D" id="3.40.50.740">
    <property type="match status" value="1"/>
</dbReference>
<dbReference type="SUPFAM" id="SSF50692">
    <property type="entry name" value="ADC-like"/>
    <property type="match status" value="1"/>
</dbReference>
<evidence type="ECO:0000259" key="11">
    <source>
        <dbReference type="Pfam" id="PF04879"/>
    </source>
</evidence>
<keyword evidence="6" id="KW-0560">Oxidoreductase</keyword>
<keyword evidence="3" id="KW-0500">Molybdenum</keyword>
<evidence type="ECO:0000259" key="10">
    <source>
        <dbReference type="Pfam" id="PF01568"/>
    </source>
</evidence>
<dbReference type="PANTHER" id="PTHR43742:SF6">
    <property type="entry name" value="OXIDOREDUCTASE YYAE-RELATED"/>
    <property type="match status" value="1"/>
</dbReference>
<evidence type="ECO:0000259" key="9">
    <source>
        <dbReference type="Pfam" id="PF00384"/>
    </source>
</evidence>
<dbReference type="InterPro" id="IPR009010">
    <property type="entry name" value="Asp_de-COase-like_dom_sf"/>
</dbReference>
<evidence type="ECO:0000313" key="13">
    <source>
        <dbReference type="Proteomes" id="UP001297600"/>
    </source>
</evidence>
<reference evidence="12 13" key="1">
    <citation type="submission" date="2022-02" db="EMBL/GenBank/DDBJ databases">
        <title>Mesosutterella porci, a novel member of the family Sutterellaceae from pig feces.</title>
        <authorList>
            <person name="Wylensek D."/>
            <person name="Clavel T."/>
        </authorList>
    </citation>
    <scope>NUCLEOTIDE SEQUENCE [LARGE SCALE GENOMIC DNA]</scope>
    <source>
        <strain evidence="13">oilRF-744-wt-GAM-9</strain>
    </source>
</reference>
<dbReference type="InterPro" id="IPR006963">
    <property type="entry name" value="Mopterin_OxRdtase_4Fe-4S_dom"/>
</dbReference>
<organism evidence="12 13">
    <name type="scientific">Mesosutterella porci</name>
    <dbReference type="NCBI Taxonomy" id="2915351"/>
    <lineage>
        <taxon>Bacteria</taxon>
        <taxon>Pseudomonadati</taxon>
        <taxon>Pseudomonadota</taxon>
        <taxon>Betaproteobacteria</taxon>
        <taxon>Burkholderiales</taxon>
        <taxon>Sutterellaceae</taxon>
        <taxon>Mesosutterella</taxon>
    </lineage>
</organism>
<dbReference type="Pfam" id="PF00384">
    <property type="entry name" value="Molybdopterin"/>
    <property type="match status" value="1"/>
</dbReference>
<dbReference type="InterPro" id="IPR006657">
    <property type="entry name" value="MoPterin_dinucl-bd_dom"/>
</dbReference>
<dbReference type="SUPFAM" id="SSF53706">
    <property type="entry name" value="Formate dehydrogenase/DMSO reductase, domains 1-3"/>
    <property type="match status" value="1"/>
</dbReference>
<evidence type="ECO:0000256" key="4">
    <source>
        <dbReference type="ARBA" id="ARBA00022723"/>
    </source>
</evidence>
<evidence type="ECO:0000256" key="8">
    <source>
        <dbReference type="ARBA" id="ARBA00023014"/>
    </source>
</evidence>
<evidence type="ECO:0000256" key="5">
    <source>
        <dbReference type="ARBA" id="ARBA00022729"/>
    </source>
</evidence>
<dbReference type="InterPro" id="IPR006655">
    <property type="entry name" value="Mopterin_OxRdtase_prok_CS"/>
</dbReference>
<dbReference type="PROSITE" id="PS00932">
    <property type="entry name" value="MOLYBDOPTERIN_PROK_3"/>
    <property type="match status" value="1"/>
</dbReference>
<dbReference type="RefSeq" id="WP_237977611.1">
    <property type="nucleotide sequence ID" value="NZ_JAKNCT010000001.1"/>
</dbReference>
<keyword evidence="8" id="KW-0411">Iron-sulfur</keyword>
<dbReference type="Pfam" id="PF04879">
    <property type="entry name" value="Molybdop_Fe4S4"/>
    <property type="match status" value="1"/>
</dbReference>
<evidence type="ECO:0000313" key="12">
    <source>
        <dbReference type="EMBL" id="MCG5029955.1"/>
    </source>
</evidence>